<proteinExistence type="predicted"/>
<protein>
    <submittedName>
        <fullName evidence="1">Uncharacterized protein</fullName>
    </submittedName>
</protein>
<sequence length="485" mass="57037">MGSGRQRKLFSSKRFRLFALLLCVYGFVTIVWWQSSGSAADNYLHGHQFVVFSSDDWGRWTDAVPVWPDRATFTQWLEDGNQMHHPVWGKCGAETQQDLIDFHEALQRINGGGNNLWDTQSNVPFRQRVAITPYFIVGGPDYLAMKKAGCEPGISEAETCNYIERPFDVPRIDNPEETKKLKSIQHMYKKLYQEGWWHPEYHGRIHFDKFLWENLLKKGNVNAKKCFEKNLACADDYTYLRTENTMFNDWKDLLEWQKVGIQYFERFWGYKPTIYNCPHNISHPQQFNVLDNLQHIVATETYVEKTSKKISYLDRVRFDGMVTWWNTTRQLELVTSTLEDKRQPFAILMWHAQNWIRAVYTTEESDQLRGIFLHSVDYLRRKHPEVVFVTSSELHQIRGRGHSIMRWPKNLVLRNYMQENLRYKLDRETMSKLSGFSEEEPAVVLDLTSGLIVLEAQGKIGSYVTVPPDREYYVGYDRKHASLSV</sequence>
<accession>A0A2P6N284</accession>
<dbReference type="InParanoid" id="A0A2P6N284"/>
<reference evidence="1 2" key="1">
    <citation type="journal article" date="2018" name="Genome Biol. Evol.">
        <title>Multiple Roots of Fruiting Body Formation in Amoebozoa.</title>
        <authorList>
            <person name="Hillmann F."/>
            <person name="Forbes G."/>
            <person name="Novohradska S."/>
            <person name="Ferling I."/>
            <person name="Riege K."/>
            <person name="Groth M."/>
            <person name="Westermann M."/>
            <person name="Marz M."/>
            <person name="Spaller T."/>
            <person name="Winckler T."/>
            <person name="Schaap P."/>
            <person name="Glockner G."/>
        </authorList>
    </citation>
    <scope>NUCLEOTIDE SEQUENCE [LARGE SCALE GENOMIC DNA]</scope>
    <source>
        <strain evidence="1 2">Jena</strain>
    </source>
</reference>
<dbReference type="EMBL" id="MDYQ01000242">
    <property type="protein sequence ID" value="PRP78064.1"/>
    <property type="molecule type" value="Genomic_DNA"/>
</dbReference>
<evidence type="ECO:0000313" key="2">
    <source>
        <dbReference type="Proteomes" id="UP000241769"/>
    </source>
</evidence>
<evidence type="ECO:0000313" key="1">
    <source>
        <dbReference type="EMBL" id="PRP78064.1"/>
    </source>
</evidence>
<comment type="caution">
    <text evidence="1">The sequence shown here is derived from an EMBL/GenBank/DDBJ whole genome shotgun (WGS) entry which is preliminary data.</text>
</comment>
<dbReference type="OrthoDB" id="1273at2759"/>
<dbReference type="AlphaFoldDB" id="A0A2P6N284"/>
<organism evidence="1 2">
    <name type="scientific">Planoprotostelium fungivorum</name>
    <dbReference type="NCBI Taxonomy" id="1890364"/>
    <lineage>
        <taxon>Eukaryota</taxon>
        <taxon>Amoebozoa</taxon>
        <taxon>Evosea</taxon>
        <taxon>Variosea</taxon>
        <taxon>Cavosteliida</taxon>
        <taxon>Cavosteliaceae</taxon>
        <taxon>Planoprotostelium</taxon>
    </lineage>
</organism>
<gene>
    <name evidence="1" type="ORF">PROFUN_14038</name>
</gene>
<dbReference type="Proteomes" id="UP000241769">
    <property type="component" value="Unassembled WGS sequence"/>
</dbReference>
<keyword evidence="2" id="KW-1185">Reference proteome</keyword>
<name>A0A2P6N284_9EUKA</name>